<dbReference type="EMBL" id="CP000383">
    <property type="protein sequence ID" value="ABG57333.1"/>
    <property type="molecule type" value="Genomic_DNA"/>
</dbReference>
<reference evidence="1 2" key="1">
    <citation type="journal article" date="2007" name="Appl. Environ. Microbiol.">
        <title>Genome sequence of the cellulolytic gliding bacterium Cytophaga hutchinsonii.</title>
        <authorList>
            <person name="Xie G."/>
            <person name="Bruce D.C."/>
            <person name="Challacombe J.F."/>
            <person name="Chertkov O."/>
            <person name="Detter J.C."/>
            <person name="Gilna P."/>
            <person name="Han C.S."/>
            <person name="Lucas S."/>
            <person name="Misra M."/>
            <person name="Myers G.L."/>
            <person name="Richardson P."/>
            <person name="Tapia R."/>
            <person name="Thayer N."/>
            <person name="Thompson L.S."/>
            <person name="Brettin T.S."/>
            <person name="Henrissat B."/>
            <person name="Wilson D.B."/>
            <person name="McBride M.J."/>
        </authorList>
    </citation>
    <scope>NUCLEOTIDE SEQUENCE [LARGE SCALE GENOMIC DNA]</scope>
    <source>
        <strain evidence="2">ATCC 33406 / DSM 1761 / CIP 103989 / NBRC 15051 / NCIMB 9469 / D465</strain>
    </source>
</reference>
<organism evidence="1 2">
    <name type="scientific">Cytophaga hutchinsonii (strain ATCC 33406 / DSM 1761 / CIP 103989 / NBRC 15051 / NCIMB 9469 / D465)</name>
    <dbReference type="NCBI Taxonomy" id="269798"/>
    <lineage>
        <taxon>Bacteria</taxon>
        <taxon>Pseudomonadati</taxon>
        <taxon>Bacteroidota</taxon>
        <taxon>Cytophagia</taxon>
        <taxon>Cytophagales</taxon>
        <taxon>Cytophagaceae</taxon>
        <taxon>Cytophaga</taxon>
    </lineage>
</organism>
<evidence type="ECO:0000313" key="2">
    <source>
        <dbReference type="Proteomes" id="UP000001822"/>
    </source>
</evidence>
<dbReference type="Pfam" id="PF20289">
    <property type="entry name" value="MComp1"/>
    <property type="match status" value="1"/>
</dbReference>
<dbReference type="AlphaFoldDB" id="A0A6N4SM56"/>
<name>A0A6N4SM56_CYTH3</name>
<gene>
    <name evidence="1" type="ordered locus">CHU_0039</name>
</gene>
<accession>A0A6N4SM56</accession>
<dbReference type="RefSeq" id="WP_011583449.1">
    <property type="nucleotide sequence ID" value="NC_008255.1"/>
</dbReference>
<dbReference type="KEGG" id="chu:CHU_0039"/>
<dbReference type="OrthoDB" id="2083773at2"/>
<evidence type="ECO:0000313" key="1">
    <source>
        <dbReference type="EMBL" id="ABG57333.1"/>
    </source>
</evidence>
<dbReference type="InterPro" id="IPR046905">
    <property type="entry name" value="ABC-3C_MC1"/>
</dbReference>
<proteinExistence type="predicted"/>
<keyword evidence="2" id="KW-1185">Reference proteome</keyword>
<dbReference type="Proteomes" id="UP000001822">
    <property type="component" value="Chromosome"/>
</dbReference>
<sequence length="180" mass="20972">MELFSEIEDVIVEEIKKVFELDYFSIGTVQFGGIIIVCMVKFKDETKLNSQWKEFNSYLTAKFIPTVKDDYSKWNFYVFYFSNNIVNKSLKYEIENNKFSSRKIVIDNCESITATEINNVISEHITNDKIQINVENKEISTFNKNASLANILDKLSLSKKNDEDMQNALGQIENIFKDEI</sequence>
<protein>
    <submittedName>
        <fullName evidence="1">Uncharacterized protein</fullName>
    </submittedName>
</protein>